<keyword evidence="3" id="KW-0843">Virulence</keyword>
<dbReference type="OrthoDB" id="4935876at2759"/>
<keyword evidence="7" id="KW-1185">Reference proteome</keyword>
<dbReference type="InterPro" id="IPR001144">
    <property type="entry name" value="Enterotoxin_A"/>
</dbReference>
<evidence type="ECO:0000256" key="2">
    <source>
        <dbReference type="ARBA" id="ARBA00022729"/>
    </source>
</evidence>
<keyword evidence="4" id="KW-1015">Disulfide bond</keyword>
<dbReference type="GO" id="GO:0090729">
    <property type="term" value="F:toxin activity"/>
    <property type="evidence" value="ECO:0007669"/>
    <property type="project" value="UniProtKB-KW"/>
</dbReference>
<dbReference type="Proteomes" id="UP000510686">
    <property type="component" value="Chromosome 3"/>
</dbReference>
<protein>
    <submittedName>
        <fullName evidence="6">Heat-labile enterotoxin IIA, A chain</fullName>
    </submittedName>
</protein>
<accession>A0A7D5UZJ4</accession>
<dbReference type="RefSeq" id="XP_014540035.2">
    <property type="nucleotide sequence ID" value="XM_014684549.2"/>
</dbReference>
<dbReference type="PRINTS" id="PR00771">
    <property type="entry name" value="ENTEROTOXINA"/>
</dbReference>
<dbReference type="GeneID" id="26247071"/>
<evidence type="ECO:0000313" key="7">
    <source>
        <dbReference type="Proteomes" id="UP000510686"/>
    </source>
</evidence>
<organism evidence="6 7">
    <name type="scientific">Metarhizium brunneum</name>
    <dbReference type="NCBI Taxonomy" id="500148"/>
    <lineage>
        <taxon>Eukaryota</taxon>
        <taxon>Fungi</taxon>
        <taxon>Dikarya</taxon>
        <taxon>Ascomycota</taxon>
        <taxon>Pezizomycotina</taxon>
        <taxon>Sordariomycetes</taxon>
        <taxon>Hypocreomycetidae</taxon>
        <taxon>Hypocreales</taxon>
        <taxon>Clavicipitaceae</taxon>
        <taxon>Metarhizium</taxon>
    </lineage>
</organism>
<dbReference type="Pfam" id="PF01375">
    <property type="entry name" value="Enterotoxin_a"/>
    <property type="match status" value="1"/>
</dbReference>
<keyword evidence="2 5" id="KW-0732">Signal</keyword>
<dbReference type="Gene3D" id="3.90.210.10">
    <property type="entry name" value="Heat-Labile Enterotoxin, subunit A"/>
    <property type="match status" value="1"/>
</dbReference>
<dbReference type="EMBL" id="CP058934">
    <property type="protein sequence ID" value="QLI69999.1"/>
    <property type="molecule type" value="Genomic_DNA"/>
</dbReference>
<gene>
    <name evidence="6" type="primary">E2AA_3</name>
    <name evidence="6" type="ORF">G6M90_00g065110</name>
</gene>
<evidence type="ECO:0000256" key="3">
    <source>
        <dbReference type="ARBA" id="ARBA00023026"/>
    </source>
</evidence>
<name>A0A7D5UZJ4_9HYPO</name>
<keyword evidence="1" id="KW-0800">Toxin</keyword>
<evidence type="ECO:0000256" key="5">
    <source>
        <dbReference type="SAM" id="SignalP"/>
    </source>
</evidence>
<evidence type="ECO:0000256" key="1">
    <source>
        <dbReference type="ARBA" id="ARBA00022656"/>
    </source>
</evidence>
<evidence type="ECO:0000313" key="6">
    <source>
        <dbReference type="EMBL" id="QLI69999.1"/>
    </source>
</evidence>
<dbReference type="AlphaFoldDB" id="A0A7D5UZJ4"/>
<evidence type="ECO:0000256" key="4">
    <source>
        <dbReference type="ARBA" id="ARBA00023157"/>
    </source>
</evidence>
<feature type="chain" id="PRO_5028921963" evidence="5">
    <location>
        <begin position="17"/>
        <end position="743"/>
    </location>
</feature>
<dbReference type="SUPFAM" id="SSF56399">
    <property type="entry name" value="ADP-ribosylation"/>
    <property type="match status" value="1"/>
</dbReference>
<feature type="signal peptide" evidence="5">
    <location>
        <begin position="1"/>
        <end position="16"/>
    </location>
</feature>
<reference evidence="6 7" key="1">
    <citation type="submission" date="2020-07" db="EMBL/GenBank/DDBJ databases">
        <title>Telomere length de novo assembly of all 7 chromosomes of the fungus, Metarhizium brunneum, using a novel assembly pipeline.</title>
        <authorList>
            <person name="Saud z."/>
            <person name="Kortsinoglou A."/>
            <person name="Kouvelis V.N."/>
            <person name="Butt T.M."/>
        </authorList>
    </citation>
    <scope>NUCLEOTIDE SEQUENCE [LARGE SCALE GENOMIC DNA]</scope>
    <source>
        <strain evidence="6 7">4556</strain>
    </source>
</reference>
<sequence length="743" mass="81232">MLLATPFFLLLGLAQGAPSPAGGGTSSTPVPSTLGFVWRGETGRTPDDVRREGGIWARGFQLGGLTAEQLEAGSSLYAHVNGGTREHTQYVSTTSSLQAAINFAVRPSPEHAHEPGFLYRIRTNWAMVDVNLSLENIAPFPWQHEHAVVQGIPWNQIMGWYRITTADVNRILSADDPVSEMGPFTRNPDFHPDATYPSGAQPQLAGLQLPVEGRHGAWEAFVGQSATEHLRAFISNHHPQADTTTLRTIDWSPIRIPDHLRATIAQGTASSAQCALAAAAIIVSFRRHDELKRSIPGGQLTAREETGNPGYDSCARLAAVAKAKIDDEKPTVKICDSPSSGGQCTDLEAPAEKCVPLPFEWNDKASTVRPSVAAGVCKFFRDYGCVADAFEVAYPGNDNLGEFSDGHFNDMISSFRCEGAGAGEETQIERPPTESREISGVHVCESDRFSPSCRRFPVSNGDCANLPEPWDSKATSIRPEKDAGACKFYRQHGCNGDDFETSFPGVDLFSDKKLESFNDQVKSFRCDSSGKKPENECEQGREPVKCTPSLQSPVAPPDEGLYIRGCCAKSVQTEEECCRSQLQWLDIRTQSQPYIAPDSWYKGCAIGKLMVNVQLANIDWAGTDDRLFLEIGHSSKWDGGQPHYLLKASPDKGDKMTKEINLEDAFDKSPVTPGDIDYVRLADRVDNGGVGTDELKLQDITLTLECAGTTVTAQARKTHDSWFTFWKADIKPADWAWNLGSQS</sequence>
<dbReference type="KEGG" id="mbrn:26247071"/>
<proteinExistence type="predicted"/>